<proteinExistence type="predicted"/>
<comment type="caution">
    <text evidence="1">The sequence shown here is derived from an EMBL/GenBank/DDBJ whole genome shotgun (WGS) entry which is preliminary data.</text>
</comment>
<reference evidence="1" key="1">
    <citation type="journal article" date="2020" name="Fungal Divers.">
        <title>Resolving the Mortierellaceae phylogeny through synthesis of multi-gene phylogenetics and phylogenomics.</title>
        <authorList>
            <person name="Vandepol N."/>
            <person name="Liber J."/>
            <person name="Desiro A."/>
            <person name="Na H."/>
            <person name="Kennedy M."/>
            <person name="Barry K."/>
            <person name="Grigoriev I.V."/>
            <person name="Miller A.N."/>
            <person name="O'Donnell K."/>
            <person name="Stajich J.E."/>
            <person name="Bonito G."/>
        </authorList>
    </citation>
    <scope>NUCLEOTIDE SEQUENCE</scope>
    <source>
        <strain evidence="1">NRRL 2769</strain>
    </source>
</reference>
<keyword evidence="2" id="KW-1185">Reference proteome</keyword>
<organism evidence="1 2">
    <name type="scientific">Entomortierella chlamydospora</name>
    <dbReference type="NCBI Taxonomy" id="101097"/>
    <lineage>
        <taxon>Eukaryota</taxon>
        <taxon>Fungi</taxon>
        <taxon>Fungi incertae sedis</taxon>
        <taxon>Mucoromycota</taxon>
        <taxon>Mortierellomycotina</taxon>
        <taxon>Mortierellomycetes</taxon>
        <taxon>Mortierellales</taxon>
        <taxon>Mortierellaceae</taxon>
        <taxon>Entomortierella</taxon>
    </lineage>
</organism>
<evidence type="ECO:0000313" key="1">
    <source>
        <dbReference type="EMBL" id="KAF9993849.1"/>
    </source>
</evidence>
<name>A0A9P6ME37_9FUNG</name>
<evidence type="ECO:0000313" key="2">
    <source>
        <dbReference type="Proteomes" id="UP000703661"/>
    </source>
</evidence>
<dbReference type="EMBL" id="JAAAID010004218">
    <property type="protein sequence ID" value="KAF9993849.1"/>
    <property type="molecule type" value="Genomic_DNA"/>
</dbReference>
<dbReference type="AlphaFoldDB" id="A0A9P6ME37"/>
<sequence length="148" mass="16814">MISNELSTEYSLKFPAQITSLSAKVTVSSFQKSSFTKERRLKNTTCGQIGVYSLHAIYRKRNWGLKQVAVSADIDIFLSKFEHDNVLIKVFPDCQACEQKNHADIWEYILENGLLTLTDNILEVNSAPTLSHTMINSFDVLPHFDNDN</sequence>
<feature type="non-terminal residue" evidence="1">
    <location>
        <position position="148"/>
    </location>
</feature>
<accession>A0A9P6ME37</accession>
<dbReference type="Proteomes" id="UP000703661">
    <property type="component" value="Unassembled WGS sequence"/>
</dbReference>
<protein>
    <submittedName>
        <fullName evidence="1">Uncharacterized protein</fullName>
    </submittedName>
</protein>
<gene>
    <name evidence="1" type="ORF">BGZ80_008007</name>
</gene>